<keyword evidence="3" id="KW-1185">Reference proteome</keyword>
<keyword evidence="1" id="KW-0812">Transmembrane</keyword>
<dbReference type="RefSeq" id="WP_197530461.1">
    <property type="nucleotide sequence ID" value="NZ_SJPS01000002.1"/>
</dbReference>
<proteinExistence type="predicted"/>
<keyword evidence="1" id="KW-0472">Membrane</keyword>
<reference evidence="2 3" key="1">
    <citation type="submission" date="2019-02" db="EMBL/GenBank/DDBJ databases">
        <title>Deep-cultivation of Planctomycetes and their phenomic and genomic characterization uncovers novel biology.</title>
        <authorList>
            <person name="Wiegand S."/>
            <person name="Jogler M."/>
            <person name="Boedeker C."/>
            <person name="Pinto D."/>
            <person name="Vollmers J."/>
            <person name="Rivas-Marin E."/>
            <person name="Kohn T."/>
            <person name="Peeters S.H."/>
            <person name="Heuer A."/>
            <person name="Rast P."/>
            <person name="Oberbeckmann S."/>
            <person name="Bunk B."/>
            <person name="Jeske O."/>
            <person name="Meyerdierks A."/>
            <person name="Storesund J.E."/>
            <person name="Kallscheuer N."/>
            <person name="Luecker S."/>
            <person name="Lage O.M."/>
            <person name="Pohl T."/>
            <person name="Merkel B.J."/>
            <person name="Hornburger P."/>
            <person name="Mueller R.-W."/>
            <person name="Bruemmer F."/>
            <person name="Labrenz M."/>
            <person name="Spormann A.M."/>
            <person name="Op Den Camp H."/>
            <person name="Overmann J."/>
            <person name="Amann R."/>
            <person name="Jetten M.S.M."/>
            <person name="Mascher T."/>
            <person name="Medema M.H."/>
            <person name="Devos D.P."/>
            <person name="Kaster A.-K."/>
            <person name="Ovreas L."/>
            <person name="Rohde M."/>
            <person name="Galperin M.Y."/>
            <person name="Jogler C."/>
        </authorList>
    </citation>
    <scope>NUCLEOTIDE SEQUENCE [LARGE SCALE GENOMIC DNA]</scope>
    <source>
        <strain evidence="2 3">Pla144</strain>
    </source>
</reference>
<feature type="transmembrane region" description="Helical" evidence="1">
    <location>
        <begin position="16"/>
        <end position="34"/>
    </location>
</feature>
<accession>A0A5C6CXK6</accession>
<organism evidence="2 3">
    <name type="scientific">Bythopirellula polymerisocia</name>
    <dbReference type="NCBI Taxonomy" id="2528003"/>
    <lineage>
        <taxon>Bacteria</taxon>
        <taxon>Pseudomonadati</taxon>
        <taxon>Planctomycetota</taxon>
        <taxon>Planctomycetia</taxon>
        <taxon>Pirellulales</taxon>
        <taxon>Lacipirellulaceae</taxon>
        <taxon>Bythopirellula</taxon>
    </lineage>
</organism>
<evidence type="ECO:0000256" key="1">
    <source>
        <dbReference type="SAM" id="Phobius"/>
    </source>
</evidence>
<gene>
    <name evidence="2" type="ORF">Pla144_15540</name>
</gene>
<sequence length="476" mass="51283">MDQIRAILKVMWKQRFWILSVMAVVIALVCWSMAASDLDAKFAQRKTAIQKAFSDMQSLSGQQTYHNNDVIAADKKEVDIQKVHVLDLWKNLYERQRSAVLSWPKELGDEFTDYIDKRKFGDSISIKMRTIYQNYIENRIDGLLDIVKAQKIEGTAGAGGYGGGEFGGRGGYGGEGGRGGGYGGEYGGGAAYQPAGATGAAEDEDYLVQWLDQDNLRAKLFFDKKPSAMEIWVTQEDLWVYETLLNVIAKTNEARKATRPDNTAVRAILALEVGQAASLASSQPGRVYIPVASSGGMGEGGYGGEMGGYGGEGGGYGGRGGEGGYGGEFGGGMGGYGGEGMEGGGDELLLGSRYLGEDGTPLPAGDPESFGTEYRQLPIRMNLMMDQRWLPRLLVECANSPLPIEVNQVRVNPDKSEEGFGQQGGMMGGGYSTNLDIPASPYLAQVEIKGVVYIYMQPNEEQLGSPSGEIAEAEFQ</sequence>
<evidence type="ECO:0000313" key="2">
    <source>
        <dbReference type="EMBL" id="TWU28267.1"/>
    </source>
</evidence>
<dbReference type="AlphaFoldDB" id="A0A5C6CXK6"/>
<keyword evidence="1" id="KW-1133">Transmembrane helix</keyword>
<dbReference type="EMBL" id="SJPS01000002">
    <property type="protein sequence ID" value="TWU28267.1"/>
    <property type="molecule type" value="Genomic_DNA"/>
</dbReference>
<dbReference type="Proteomes" id="UP000318437">
    <property type="component" value="Unassembled WGS sequence"/>
</dbReference>
<evidence type="ECO:0000313" key="3">
    <source>
        <dbReference type="Proteomes" id="UP000318437"/>
    </source>
</evidence>
<protein>
    <submittedName>
        <fullName evidence="2">Uncharacterized protein</fullName>
    </submittedName>
</protein>
<comment type="caution">
    <text evidence="2">The sequence shown here is derived from an EMBL/GenBank/DDBJ whole genome shotgun (WGS) entry which is preliminary data.</text>
</comment>
<name>A0A5C6CXK6_9BACT</name>